<dbReference type="Proteomes" id="UP000095284">
    <property type="component" value="Unplaced"/>
</dbReference>
<dbReference type="EMBL" id="CAJFCV020000001">
    <property type="protein sequence ID" value="CAG9088133.1"/>
    <property type="molecule type" value="Genomic_DNA"/>
</dbReference>
<dbReference type="Proteomes" id="UP000659654">
    <property type="component" value="Unassembled WGS sequence"/>
</dbReference>
<keyword evidence="3" id="KW-1185">Reference proteome</keyword>
<dbReference type="AlphaFoldDB" id="A0A1I7S0W2"/>
<sequence>MKRQDDRRRKERAKDCFPSKMAGLNCECVRGGKRDAALSLRLPDCALNGMARALKWSFEKTPKRRAEAMKEHARQCA</sequence>
<accession>A0A1I7S0W2</accession>
<dbReference type="EMBL" id="CAJFDI010000001">
    <property type="protein sequence ID" value="CAD5211353.1"/>
    <property type="molecule type" value="Genomic_DNA"/>
</dbReference>
<name>A0A1I7S0W2_BURXY</name>
<protein>
    <submittedName>
        <fullName evidence="1">(pine wood nematode) hypothetical protein</fullName>
    </submittedName>
</protein>
<reference evidence="4" key="1">
    <citation type="submission" date="2016-11" db="UniProtKB">
        <authorList>
            <consortium name="WormBaseParasite"/>
        </authorList>
    </citation>
    <scope>IDENTIFICATION</scope>
</reference>
<evidence type="ECO:0000313" key="2">
    <source>
        <dbReference type="Proteomes" id="UP000095284"/>
    </source>
</evidence>
<evidence type="ECO:0000313" key="3">
    <source>
        <dbReference type="Proteomes" id="UP000659654"/>
    </source>
</evidence>
<dbReference type="Proteomes" id="UP000582659">
    <property type="component" value="Unassembled WGS sequence"/>
</dbReference>
<evidence type="ECO:0000313" key="1">
    <source>
        <dbReference type="EMBL" id="CAD5211353.1"/>
    </source>
</evidence>
<organism evidence="2 4">
    <name type="scientific">Bursaphelenchus xylophilus</name>
    <name type="common">Pinewood nematode worm</name>
    <name type="synonym">Aphelenchoides xylophilus</name>
    <dbReference type="NCBI Taxonomy" id="6326"/>
    <lineage>
        <taxon>Eukaryota</taxon>
        <taxon>Metazoa</taxon>
        <taxon>Ecdysozoa</taxon>
        <taxon>Nematoda</taxon>
        <taxon>Chromadorea</taxon>
        <taxon>Rhabditida</taxon>
        <taxon>Tylenchina</taxon>
        <taxon>Tylenchomorpha</taxon>
        <taxon>Aphelenchoidea</taxon>
        <taxon>Aphelenchoididae</taxon>
        <taxon>Bursaphelenchus</taxon>
    </lineage>
</organism>
<dbReference type="WBParaSite" id="BXY_0663600.1">
    <property type="protein sequence ID" value="BXY_0663600.1"/>
    <property type="gene ID" value="BXY_0663600"/>
</dbReference>
<evidence type="ECO:0000313" key="4">
    <source>
        <dbReference type="WBParaSite" id="BXY_0663600.1"/>
    </source>
</evidence>
<gene>
    <name evidence="1" type="ORF">BXYJ_LOCUS2386</name>
</gene>
<reference evidence="1" key="2">
    <citation type="submission" date="2020-09" db="EMBL/GenBank/DDBJ databases">
        <authorList>
            <person name="Kikuchi T."/>
        </authorList>
    </citation>
    <scope>NUCLEOTIDE SEQUENCE</scope>
    <source>
        <strain evidence="1">Ka4C1</strain>
    </source>
</reference>
<proteinExistence type="predicted"/>